<keyword evidence="7" id="KW-0653">Protein transport</keyword>
<evidence type="ECO:0000256" key="7">
    <source>
        <dbReference type="RuleBase" id="RU003879"/>
    </source>
</evidence>
<evidence type="ECO:0000256" key="6">
    <source>
        <dbReference type="ARBA" id="ARBA00023136"/>
    </source>
</evidence>
<keyword evidence="3" id="KW-1003">Cell membrane</keyword>
<comment type="similarity">
    <text evidence="2 7">Belongs to the ExbD/TolR family.</text>
</comment>
<keyword evidence="6" id="KW-0472">Membrane</keyword>
<keyword evidence="4 7" id="KW-0812">Transmembrane</keyword>
<evidence type="ECO:0000256" key="5">
    <source>
        <dbReference type="ARBA" id="ARBA00022989"/>
    </source>
</evidence>
<evidence type="ECO:0000313" key="10">
    <source>
        <dbReference type="Proteomes" id="UP001596425"/>
    </source>
</evidence>
<evidence type="ECO:0000313" key="9">
    <source>
        <dbReference type="EMBL" id="MFC6632841.1"/>
    </source>
</evidence>
<evidence type="ECO:0000256" key="1">
    <source>
        <dbReference type="ARBA" id="ARBA00004162"/>
    </source>
</evidence>
<dbReference type="EMBL" id="JBHSVR010000001">
    <property type="protein sequence ID" value="MFC6632841.1"/>
    <property type="molecule type" value="Genomic_DNA"/>
</dbReference>
<dbReference type="RefSeq" id="WP_319024524.1">
    <property type="nucleotide sequence ID" value="NZ_JACZFR010000023.1"/>
</dbReference>
<keyword evidence="10" id="KW-1185">Reference proteome</keyword>
<organism evidence="9 10">
    <name type="scientific">Microbulbifer taiwanensis</name>
    <dbReference type="NCBI Taxonomy" id="986746"/>
    <lineage>
        <taxon>Bacteria</taxon>
        <taxon>Pseudomonadati</taxon>
        <taxon>Pseudomonadota</taxon>
        <taxon>Gammaproteobacteria</taxon>
        <taxon>Cellvibrionales</taxon>
        <taxon>Microbulbiferaceae</taxon>
        <taxon>Microbulbifer</taxon>
    </lineage>
</organism>
<dbReference type="Pfam" id="PF02472">
    <property type="entry name" value="ExbD"/>
    <property type="match status" value="1"/>
</dbReference>
<name>A0ABW1YJC6_9GAMM</name>
<comment type="caution">
    <text evidence="9">The sequence shown here is derived from an EMBL/GenBank/DDBJ whole genome shotgun (WGS) entry which is preliminary data.</text>
</comment>
<dbReference type="PANTHER" id="PTHR30558">
    <property type="entry name" value="EXBD MEMBRANE COMPONENT OF PMF-DRIVEN MACROMOLECULE IMPORT SYSTEM"/>
    <property type="match status" value="1"/>
</dbReference>
<feature type="region of interest" description="Disordered" evidence="8">
    <location>
        <begin position="1"/>
        <end position="20"/>
    </location>
</feature>
<evidence type="ECO:0000256" key="4">
    <source>
        <dbReference type="ARBA" id="ARBA00022692"/>
    </source>
</evidence>
<accession>A0ABW1YJC6</accession>
<proteinExistence type="inferred from homology"/>
<keyword evidence="7" id="KW-0813">Transport</keyword>
<evidence type="ECO:0000256" key="3">
    <source>
        <dbReference type="ARBA" id="ARBA00022475"/>
    </source>
</evidence>
<reference evidence="10" key="1">
    <citation type="journal article" date="2019" name="Int. J. Syst. Evol. Microbiol.">
        <title>The Global Catalogue of Microorganisms (GCM) 10K type strain sequencing project: providing services to taxonomists for standard genome sequencing and annotation.</title>
        <authorList>
            <consortium name="The Broad Institute Genomics Platform"/>
            <consortium name="The Broad Institute Genome Sequencing Center for Infectious Disease"/>
            <person name="Wu L."/>
            <person name="Ma J."/>
        </authorList>
    </citation>
    <scope>NUCLEOTIDE SEQUENCE [LARGE SCALE GENOMIC DNA]</scope>
    <source>
        <strain evidence="10">CGMCC 1.13718</strain>
    </source>
</reference>
<evidence type="ECO:0000256" key="2">
    <source>
        <dbReference type="ARBA" id="ARBA00005811"/>
    </source>
</evidence>
<keyword evidence="5" id="KW-1133">Transmembrane helix</keyword>
<dbReference type="PANTHER" id="PTHR30558:SF3">
    <property type="entry name" value="BIOPOLYMER TRANSPORT PROTEIN EXBD-RELATED"/>
    <property type="match status" value="1"/>
</dbReference>
<comment type="subcellular location">
    <subcellularLocation>
        <location evidence="1">Cell membrane</location>
        <topology evidence="1">Single-pass membrane protein</topology>
    </subcellularLocation>
    <subcellularLocation>
        <location evidence="7">Cell membrane</location>
        <topology evidence="7">Single-pass type II membrane protein</topology>
    </subcellularLocation>
</comment>
<sequence length="184" mass="20068">MKRESRRMKRMARSHKRKKTSGMNLTSLMDVFTILVFFLLTNTSSNEALEPPKAITLPDSVVETKPRETVTLMVTDKEILVESTSVIATEEVLSSEENIIEAIKQAMIAELDKALLVANADDAAAVAGEEGATEGELQEQLPPEVNILADRTIPFSLLKKVMSSCTDAGYTKVSLAVIQKASQG</sequence>
<dbReference type="InterPro" id="IPR003400">
    <property type="entry name" value="ExbD"/>
</dbReference>
<gene>
    <name evidence="9" type="ORF">ACFQBM_06105</name>
</gene>
<protein>
    <submittedName>
        <fullName evidence="9">ExbD/TolR family protein</fullName>
    </submittedName>
</protein>
<evidence type="ECO:0000256" key="8">
    <source>
        <dbReference type="SAM" id="MobiDB-lite"/>
    </source>
</evidence>
<dbReference type="Proteomes" id="UP001596425">
    <property type="component" value="Unassembled WGS sequence"/>
</dbReference>